<dbReference type="PROSITE" id="PS50068">
    <property type="entry name" value="LDLRA_2"/>
    <property type="match status" value="4"/>
</dbReference>
<dbReference type="EMBL" id="CAJNOT010000065">
    <property type="protein sequence ID" value="CAF0814810.1"/>
    <property type="molecule type" value="Genomic_DNA"/>
</dbReference>
<feature type="disulfide bond" evidence="7">
    <location>
        <begin position="129"/>
        <end position="144"/>
    </location>
</feature>
<keyword evidence="6 7" id="KW-1015">Disulfide bond</keyword>
<dbReference type="PANTHER" id="PTHR24270">
    <property type="entry name" value="LOW-DENSITY LIPOPROTEIN RECEPTOR-RELATED"/>
    <property type="match status" value="1"/>
</dbReference>
<comment type="caution">
    <text evidence="9">The sequence shown here is derived from an EMBL/GenBank/DDBJ whole genome shotgun (WGS) entry which is preliminary data.</text>
</comment>
<feature type="transmembrane region" description="Helical" evidence="8">
    <location>
        <begin position="325"/>
        <end position="354"/>
    </location>
</feature>
<dbReference type="PRINTS" id="PR00261">
    <property type="entry name" value="LDLRECEPTOR"/>
</dbReference>
<evidence type="ECO:0000256" key="3">
    <source>
        <dbReference type="ARBA" id="ARBA00022737"/>
    </source>
</evidence>
<feature type="transmembrane region" description="Helical" evidence="8">
    <location>
        <begin position="428"/>
        <end position="452"/>
    </location>
</feature>
<keyword evidence="3" id="KW-0677">Repeat</keyword>
<evidence type="ECO:0000313" key="10">
    <source>
        <dbReference type="Proteomes" id="UP000663864"/>
    </source>
</evidence>
<dbReference type="InterPro" id="IPR036055">
    <property type="entry name" value="LDL_receptor-like_sf"/>
</dbReference>
<keyword evidence="4 8" id="KW-1133">Transmembrane helix</keyword>
<protein>
    <submittedName>
        <fullName evidence="9">Uncharacterized protein</fullName>
    </submittedName>
</protein>
<dbReference type="GO" id="GO:0005886">
    <property type="term" value="C:plasma membrane"/>
    <property type="evidence" value="ECO:0007669"/>
    <property type="project" value="TreeGrafter"/>
</dbReference>
<dbReference type="SMART" id="SM00192">
    <property type="entry name" value="LDLa"/>
    <property type="match status" value="4"/>
</dbReference>
<dbReference type="CDD" id="cd00112">
    <property type="entry name" value="LDLa"/>
    <property type="match status" value="4"/>
</dbReference>
<evidence type="ECO:0000256" key="8">
    <source>
        <dbReference type="SAM" id="Phobius"/>
    </source>
</evidence>
<gene>
    <name evidence="9" type="ORF">ZHD862_LOCUS3091</name>
</gene>
<keyword evidence="5 8" id="KW-0472">Membrane</keyword>
<dbReference type="AlphaFoldDB" id="A0A813TLW3"/>
<accession>A0A813TLW3</accession>
<organism evidence="9 10">
    <name type="scientific">Rotaria sordida</name>
    <dbReference type="NCBI Taxonomy" id="392033"/>
    <lineage>
        <taxon>Eukaryota</taxon>
        <taxon>Metazoa</taxon>
        <taxon>Spiralia</taxon>
        <taxon>Gnathifera</taxon>
        <taxon>Rotifera</taxon>
        <taxon>Eurotatoria</taxon>
        <taxon>Bdelloidea</taxon>
        <taxon>Philodinida</taxon>
        <taxon>Philodinidae</taxon>
        <taxon>Rotaria</taxon>
    </lineage>
</organism>
<proteinExistence type="predicted"/>
<evidence type="ECO:0000256" key="5">
    <source>
        <dbReference type="ARBA" id="ARBA00023136"/>
    </source>
</evidence>
<keyword evidence="2 8" id="KW-0812">Transmembrane</keyword>
<evidence type="ECO:0000256" key="1">
    <source>
        <dbReference type="ARBA" id="ARBA00004167"/>
    </source>
</evidence>
<dbReference type="Proteomes" id="UP000663864">
    <property type="component" value="Unassembled WGS sequence"/>
</dbReference>
<feature type="transmembrane region" description="Helical" evidence="8">
    <location>
        <begin position="366"/>
        <end position="393"/>
    </location>
</feature>
<reference evidence="9" key="1">
    <citation type="submission" date="2021-02" db="EMBL/GenBank/DDBJ databases">
        <authorList>
            <person name="Nowell W R."/>
        </authorList>
    </citation>
    <scope>NUCLEOTIDE SEQUENCE</scope>
</reference>
<feature type="disulfide bond" evidence="7">
    <location>
        <begin position="217"/>
        <end position="232"/>
    </location>
</feature>
<feature type="disulfide bond" evidence="7">
    <location>
        <begin position="174"/>
        <end position="189"/>
    </location>
</feature>
<dbReference type="InterPro" id="IPR050685">
    <property type="entry name" value="LDLR"/>
</dbReference>
<evidence type="ECO:0000313" key="9">
    <source>
        <dbReference type="EMBL" id="CAF0814810.1"/>
    </source>
</evidence>
<dbReference type="Gene3D" id="1.20.140.150">
    <property type="match status" value="1"/>
</dbReference>
<sequence>MNHCTRLFLLLIPSLIALGLLGVAFGTSWWMISLEQNIPQENSLNISNDVRFYSILIPIIISRGILNECLTYRNIKVLVSNSFDFRNEIFYQNQLKLSYENCSNDQFSCQTNTIISNPLKHCIDQEKQCNRIIDCENKNDELLCNINFPILNCPTDYIECLDRKTCYRKDEQTCDGISNCIDNSDEENCNEEKCHLNKHVYCSYAQKCARRENSYRCDGIVDCEDNSDEENCQQCNEYTNAFLCDSKCFLPKHRCDNIVDCSDFRDELNCIDNNNISNKQRNFYHNNRLCEEKYFNPFNIYPPKIDSSLLELYPYPNQRIIYLNLIYYLQLCVFYGITSGLIFIFLSIISLFFIACCNHKYRCVPFYFYNLWILLSCLSICIGLLSFVFIWIWKKEILLDYEKNSPLNIMIYERNPTLQNLEFFGLSFWLGCGAALTTFICLLLSCCICCTIGSSRSDNKEYEIMHMQSY</sequence>
<comment type="caution">
    <text evidence="7">Lacks conserved residue(s) required for the propagation of feature annotation.</text>
</comment>
<name>A0A813TLW3_9BILA</name>
<dbReference type="SUPFAM" id="SSF57424">
    <property type="entry name" value="LDL receptor-like module"/>
    <property type="match status" value="2"/>
</dbReference>
<evidence type="ECO:0000256" key="4">
    <source>
        <dbReference type="ARBA" id="ARBA00022989"/>
    </source>
</evidence>
<comment type="subcellular location">
    <subcellularLocation>
        <location evidence="1">Membrane</location>
        <topology evidence="1">Single-pass membrane protein</topology>
    </subcellularLocation>
</comment>
<feature type="disulfide bond" evidence="7">
    <location>
        <begin position="255"/>
        <end position="270"/>
    </location>
</feature>
<dbReference type="GO" id="GO:0016192">
    <property type="term" value="P:vesicle-mediated transport"/>
    <property type="evidence" value="ECO:0007669"/>
    <property type="project" value="UniProtKB-ARBA"/>
</dbReference>
<dbReference type="Gene3D" id="4.10.400.10">
    <property type="entry name" value="Low-density Lipoprotein Receptor"/>
    <property type="match status" value="3"/>
</dbReference>
<dbReference type="InterPro" id="IPR002172">
    <property type="entry name" value="LDrepeatLR_classA_rpt"/>
</dbReference>
<evidence type="ECO:0000256" key="6">
    <source>
        <dbReference type="ARBA" id="ARBA00023157"/>
    </source>
</evidence>
<evidence type="ECO:0000256" key="7">
    <source>
        <dbReference type="PROSITE-ProRule" id="PRU00124"/>
    </source>
</evidence>
<evidence type="ECO:0000256" key="2">
    <source>
        <dbReference type="ARBA" id="ARBA00022692"/>
    </source>
</evidence>